<dbReference type="PANTHER" id="PTHR43201">
    <property type="entry name" value="ACYL-COA SYNTHETASE"/>
    <property type="match status" value="1"/>
</dbReference>
<organism evidence="4 5">
    <name type="scientific">Ridgeia piscesae</name>
    <name type="common">Tubeworm</name>
    <dbReference type="NCBI Taxonomy" id="27915"/>
    <lineage>
        <taxon>Eukaryota</taxon>
        <taxon>Metazoa</taxon>
        <taxon>Spiralia</taxon>
        <taxon>Lophotrochozoa</taxon>
        <taxon>Annelida</taxon>
        <taxon>Polychaeta</taxon>
        <taxon>Sedentaria</taxon>
        <taxon>Canalipalpata</taxon>
        <taxon>Sabellida</taxon>
        <taxon>Siboglinidae</taxon>
        <taxon>Ridgeia</taxon>
    </lineage>
</organism>
<dbReference type="GO" id="GO:0006631">
    <property type="term" value="P:fatty acid metabolic process"/>
    <property type="evidence" value="ECO:0007669"/>
    <property type="project" value="TreeGrafter"/>
</dbReference>
<keyword evidence="5" id="KW-1185">Reference proteome</keyword>
<dbReference type="PROSITE" id="PS00455">
    <property type="entry name" value="AMP_BINDING"/>
    <property type="match status" value="1"/>
</dbReference>
<dbReference type="GO" id="GO:0031956">
    <property type="term" value="F:medium-chain fatty acid-CoA ligase activity"/>
    <property type="evidence" value="ECO:0007669"/>
    <property type="project" value="TreeGrafter"/>
</dbReference>
<gene>
    <name evidence="4" type="ORF">NP493_199g01012</name>
</gene>
<evidence type="ECO:0000313" key="4">
    <source>
        <dbReference type="EMBL" id="KAK2186449.1"/>
    </source>
</evidence>
<dbReference type="InterPro" id="IPR025110">
    <property type="entry name" value="AMP-bd_C"/>
</dbReference>
<protein>
    <submittedName>
        <fullName evidence="4">Uncharacterized protein</fullName>
    </submittedName>
</protein>
<dbReference type="SUPFAM" id="SSF56801">
    <property type="entry name" value="Acetyl-CoA synthetase-like"/>
    <property type="match status" value="1"/>
</dbReference>
<evidence type="ECO:0000259" key="2">
    <source>
        <dbReference type="Pfam" id="PF00501"/>
    </source>
</evidence>
<dbReference type="InterPro" id="IPR045851">
    <property type="entry name" value="AMP-bd_C_sf"/>
</dbReference>
<dbReference type="Proteomes" id="UP001209878">
    <property type="component" value="Unassembled WGS sequence"/>
</dbReference>
<evidence type="ECO:0000256" key="1">
    <source>
        <dbReference type="ARBA" id="ARBA00006432"/>
    </source>
</evidence>
<dbReference type="EMBL" id="JAODUO010000199">
    <property type="protein sequence ID" value="KAK2186449.1"/>
    <property type="molecule type" value="Genomic_DNA"/>
</dbReference>
<name>A0AAD9P1G3_RIDPI</name>
<dbReference type="Gene3D" id="3.40.50.12780">
    <property type="entry name" value="N-terminal domain of ligase-like"/>
    <property type="match status" value="1"/>
</dbReference>
<dbReference type="InterPro" id="IPR020845">
    <property type="entry name" value="AMP-binding_CS"/>
</dbReference>
<proteinExistence type="inferred from homology"/>
<feature type="domain" description="AMP-dependent synthetase/ligase" evidence="2">
    <location>
        <begin position="41"/>
        <end position="454"/>
    </location>
</feature>
<dbReference type="InterPro" id="IPR000873">
    <property type="entry name" value="AMP-dep_synth/lig_dom"/>
</dbReference>
<dbReference type="CDD" id="cd05941">
    <property type="entry name" value="MCS"/>
    <property type="match status" value="1"/>
</dbReference>
<dbReference type="Pfam" id="PF13193">
    <property type="entry name" value="AMP-binding_C"/>
    <property type="match status" value="1"/>
</dbReference>
<dbReference type="AlphaFoldDB" id="A0AAD9P1G3"/>
<evidence type="ECO:0000313" key="5">
    <source>
        <dbReference type="Proteomes" id="UP001209878"/>
    </source>
</evidence>
<evidence type="ECO:0000259" key="3">
    <source>
        <dbReference type="Pfam" id="PF13193"/>
    </source>
</evidence>
<comment type="caution">
    <text evidence="4">The sequence shown here is derived from an EMBL/GenBank/DDBJ whole genome shotgun (WGS) entry which is preliminary data.</text>
</comment>
<dbReference type="PANTHER" id="PTHR43201:SF8">
    <property type="entry name" value="ACYL-COA SYNTHETASE FAMILY MEMBER 3"/>
    <property type="match status" value="1"/>
</dbReference>
<comment type="similarity">
    <text evidence="1">Belongs to the ATP-dependent AMP-binding enzyme family.</text>
</comment>
<feature type="domain" description="AMP-binding enzyme C-terminal" evidence="3">
    <location>
        <begin position="506"/>
        <end position="581"/>
    </location>
</feature>
<sequence length="600" mass="67437">MGHECRILSSSSSPWFLPTQPSQYSTYSTTKVQRVTPLYLQAEQYLDRVALIDCHAMHTYDNILNLANNLVDRIGDLLEAKNDDVRGSRIAILCNNDISYVTALWATWMVQGIAVPLYPKHLASEVEYYIHDSTCSLVITTEDHAEKIQPVIDKIGIRSLILHKRDYVCDADITREELESDGSEQRRLRRTNRLNQLHEGNKFKHQSAFVIYTSGTTGKPKGVVHTHGSLQSQIEGFVTSWGWTAQDVVLHALPPHHLIGNSHILMTAHYCGATCVMLQDFDARKVWATLLSPVTPTLPRSITMFIAVPILYAKLIKEHERRLARGRGTRRAKEYVKAICSTKIRLMVSGSTPLPDSFLQKWEDITGHHLLERYGLTEVGIILSNPLAGRRIPGSVGKPFPNMEVCIARPNVYSKQGYDVLVYSNHRRTQITPGCEGEPGELYIRGPSLFSQYWNKPEQTHNAFTSNGWFKTSDTACFKDGSYHILGRTSVDIIKSGGYKISALDVERHLLDHEGIAAVAVLGLPDITWGQRVTAVVVLTTATEQLSLDDLKEWASERMPGYQIPTVIKVVEDIPRNATGKVNKKQLLSQLFAKELKRTM</sequence>
<accession>A0AAD9P1G3</accession>
<reference evidence="4" key="1">
    <citation type="journal article" date="2023" name="Mol. Biol. Evol.">
        <title>Third-Generation Sequencing Reveals the Adaptive Role of the Epigenome in Three Deep-Sea Polychaetes.</title>
        <authorList>
            <person name="Perez M."/>
            <person name="Aroh O."/>
            <person name="Sun Y."/>
            <person name="Lan Y."/>
            <person name="Juniper S.K."/>
            <person name="Young C.R."/>
            <person name="Angers B."/>
            <person name="Qian P.Y."/>
        </authorList>
    </citation>
    <scope>NUCLEOTIDE SEQUENCE</scope>
    <source>
        <strain evidence="4">R07B-5</strain>
    </source>
</reference>
<dbReference type="Gene3D" id="3.30.300.30">
    <property type="match status" value="1"/>
</dbReference>
<dbReference type="Pfam" id="PF00501">
    <property type="entry name" value="AMP-binding"/>
    <property type="match status" value="1"/>
</dbReference>
<dbReference type="InterPro" id="IPR042099">
    <property type="entry name" value="ANL_N_sf"/>
</dbReference>